<dbReference type="Gene3D" id="1.20.58.340">
    <property type="entry name" value="Magnesium transport protein CorA, transmembrane region"/>
    <property type="match status" value="1"/>
</dbReference>
<keyword evidence="3" id="KW-1185">Reference proteome</keyword>
<keyword evidence="1" id="KW-1133">Transmembrane helix</keyword>
<dbReference type="RefSeq" id="XP_069228697.1">
    <property type="nucleotide sequence ID" value="XM_069374665.1"/>
</dbReference>
<organism evidence="2 3">
    <name type="scientific">Cladosporium halotolerans</name>
    <dbReference type="NCBI Taxonomy" id="1052096"/>
    <lineage>
        <taxon>Eukaryota</taxon>
        <taxon>Fungi</taxon>
        <taxon>Dikarya</taxon>
        <taxon>Ascomycota</taxon>
        <taxon>Pezizomycotina</taxon>
        <taxon>Dothideomycetes</taxon>
        <taxon>Dothideomycetidae</taxon>
        <taxon>Cladosporiales</taxon>
        <taxon>Cladosporiaceae</taxon>
        <taxon>Cladosporium</taxon>
    </lineage>
</organism>
<reference evidence="2 3" key="1">
    <citation type="journal article" date="2020" name="Microbiol. Resour. Announc.">
        <title>Draft Genome Sequence of a Cladosporium Species Isolated from the Mesophotic Ascidian Didemnum maculosum.</title>
        <authorList>
            <person name="Gioti A."/>
            <person name="Siaperas R."/>
            <person name="Nikolaivits E."/>
            <person name="Le Goff G."/>
            <person name="Ouazzani J."/>
            <person name="Kotoulas G."/>
            <person name="Topakas E."/>
        </authorList>
    </citation>
    <scope>NUCLEOTIDE SEQUENCE [LARGE SCALE GENOMIC DNA]</scope>
    <source>
        <strain evidence="2 3">TM138-S3</strain>
    </source>
</reference>
<sequence>MSLFCENGRNLGEYPNGVFGEPRDEKTTPLIRCLQWGEKVPDGEKDVLFQCAKELIDSAVPRRLRVAFLPNCCMSSSPADVKEHKELIRHYSIPSEVLAERMRSVNHAFGSSTTASGDAEIAWCHFLCRRIDVRENKLQNFGYLRNDQGGQNQGKGALSLWIMCDFFLHAAKDGTVTLLCFGAPERIVKRFDEARVKDSWLDAIKEPYLLFGIVFDELHGLFDGLSGNLARALRRVEESAINQAGAPQLSFKDLHEVQKNCIFMIETAEALMSTLDAILESLRETNPPPTSRATTLRAIAYRKRTFKSTLLKVYALEKRALSSIQVYQALVTQADSHAMKFIAVLTLVFLPVTGVSTVFSSPFFDVDFELESTPLRVARCFWKFWAVVAPLTLGLGLLCVFWFRFPNFFASVRQGWREVKRWEGLKGRRKKGKGAIC</sequence>
<proteinExistence type="predicted"/>
<keyword evidence="1" id="KW-0812">Transmembrane</keyword>
<keyword evidence="1" id="KW-0472">Membrane</keyword>
<evidence type="ECO:0000256" key="1">
    <source>
        <dbReference type="SAM" id="Phobius"/>
    </source>
</evidence>
<feature type="transmembrane region" description="Helical" evidence="1">
    <location>
        <begin position="341"/>
        <end position="364"/>
    </location>
</feature>
<name>A0AB34KPE4_9PEZI</name>
<accession>A0AB34KPE4</accession>
<dbReference type="EMBL" id="JAAQHG020000018">
    <property type="protein sequence ID" value="KAL1585591.1"/>
    <property type="molecule type" value="Genomic_DNA"/>
</dbReference>
<protein>
    <submittedName>
        <fullName evidence="2">Uncharacterized protein</fullName>
    </submittedName>
</protein>
<gene>
    <name evidence="2" type="ORF">WHR41_06060</name>
</gene>
<comment type="caution">
    <text evidence="2">The sequence shown here is derived from an EMBL/GenBank/DDBJ whole genome shotgun (WGS) entry which is preliminary data.</text>
</comment>
<evidence type="ECO:0000313" key="3">
    <source>
        <dbReference type="Proteomes" id="UP000803884"/>
    </source>
</evidence>
<evidence type="ECO:0000313" key="2">
    <source>
        <dbReference type="EMBL" id="KAL1585591.1"/>
    </source>
</evidence>
<feature type="transmembrane region" description="Helical" evidence="1">
    <location>
        <begin position="384"/>
        <end position="403"/>
    </location>
</feature>
<dbReference type="GeneID" id="96007503"/>
<dbReference type="AlphaFoldDB" id="A0AB34KPE4"/>
<dbReference type="Proteomes" id="UP000803884">
    <property type="component" value="Unassembled WGS sequence"/>
</dbReference>